<dbReference type="CDD" id="cd13316">
    <property type="entry name" value="PH_Boi"/>
    <property type="match status" value="1"/>
</dbReference>
<dbReference type="GO" id="GO:0005802">
    <property type="term" value="C:trans-Golgi network"/>
    <property type="evidence" value="ECO:0007669"/>
    <property type="project" value="TreeGrafter"/>
</dbReference>
<gene>
    <name evidence="8" type="ORF">J8A68_004228</name>
</gene>
<reference evidence="8 9" key="1">
    <citation type="journal article" date="2021" name="DNA Res.">
        <title>Genome analysis of Candida subhashii reveals its hybrid nature and dual mitochondrial genome conformations.</title>
        <authorList>
            <person name="Mixao V."/>
            <person name="Hegedusova E."/>
            <person name="Saus E."/>
            <person name="Pryszcz L.P."/>
            <person name="Cillingova A."/>
            <person name="Nosek J."/>
            <person name="Gabaldon T."/>
        </authorList>
    </citation>
    <scope>NUCLEOTIDE SEQUENCE [LARGE SCALE GENOMIC DNA]</scope>
    <source>
        <strain evidence="8 9">CBS 10753</strain>
    </source>
</reference>
<accession>A0A8J5QHJ0</accession>
<dbReference type="SMART" id="SM00326">
    <property type="entry name" value="SH3"/>
    <property type="match status" value="1"/>
</dbReference>
<dbReference type="Pfam" id="PF07647">
    <property type="entry name" value="SAM_2"/>
    <property type="match status" value="1"/>
</dbReference>
<dbReference type="GeneID" id="73471028"/>
<feature type="region of interest" description="Disordered" evidence="4">
    <location>
        <begin position="288"/>
        <end position="360"/>
    </location>
</feature>
<dbReference type="GO" id="GO:0001881">
    <property type="term" value="P:receptor recycling"/>
    <property type="evidence" value="ECO:0007669"/>
    <property type="project" value="TreeGrafter"/>
</dbReference>
<dbReference type="Pfam" id="PF00018">
    <property type="entry name" value="SH3_1"/>
    <property type="match status" value="1"/>
</dbReference>
<dbReference type="GO" id="GO:0055037">
    <property type="term" value="C:recycling endosome"/>
    <property type="evidence" value="ECO:0007669"/>
    <property type="project" value="TreeGrafter"/>
</dbReference>
<dbReference type="Proteomes" id="UP000694255">
    <property type="component" value="Unassembled WGS sequence"/>
</dbReference>
<evidence type="ECO:0000313" key="9">
    <source>
        <dbReference type="Proteomes" id="UP000694255"/>
    </source>
</evidence>
<feature type="region of interest" description="Disordered" evidence="4">
    <location>
        <begin position="396"/>
        <end position="479"/>
    </location>
</feature>
<feature type="domain" description="PH" evidence="6">
    <location>
        <begin position="603"/>
        <end position="727"/>
    </location>
</feature>
<dbReference type="EMBL" id="JAGSYN010000182">
    <property type="protein sequence ID" value="KAG7662218.1"/>
    <property type="molecule type" value="Genomic_DNA"/>
</dbReference>
<feature type="domain" description="SH3" evidence="5">
    <location>
        <begin position="1"/>
        <end position="65"/>
    </location>
</feature>
<organism evidence="8 9">
    <name type="scientific">[Candida] subhashii</name>
    <dbReference type="NCBI Taxonomy" id="561895"/>
    <lineage>
        <taxon>Eukaryota</taxon>
        <taxon>Fungi</taxon>
        <taxon>Dikarya</taxon>
        <taxon>Ascomycota</taxon>
        <taxon>Saccharomycotina</taxon>
        <taxon>Pichiomycetes</taxon>
        <taxon>Debaryomycetaceae</taxon>
        <taxon>Spathaspora</taxon>
    </lineage>
</organism>
<protein>
    <submittedName>
        <fullName evidence="8">BOI2</fullName>
    </submittedName>
</protein>
<feature type="domain" description="SAM" evidence="7">
    <location>
        <begin position="161"/>
        <end position="226"/>
    </location>
</feature>
<evidence type="ECO:0000256" key="4">
    <source>
        <dbReference type="SAM" id="MobiDB-lite"/>
    </source>
</evidence>
<evidence type="ECO:0000259" key="6">
    <source>
        <dbReference type="PROSITE" id="PS50003"/>
    </source>
</evidence>
<feature type="compositionally biased region" description="Polar residues" evidence="4">
    <location>
        <begin position="778"/>
        <end position="790"/>
    </location>
</feature>
<dbReference type="InterPro" id="IPR045188">
    <property type="entry name" value="Boi1/Boi2-like"/>
</dbReference>
<evidence type="ECO:0000256" key="2">
    <source>
        <dbReference type="ARBA" id="ARBA00022553"/>
    </source>
</evidence>
<proteinExistence type="predicted"/>
<feature type="compositionally biased region" description="Low complexity" evidence="4">
    <location>
        <begin position="831"/>
        <end position="844"/>
    </location>
</feature>
<comment type="caution">
    <text evidence="8">The sequence shown here is derived from an EMBL/GenBank/DDBJ whole genome shotgun (WGS) entry which is preliminary data.</text>
</comment>
<dbReference type="Pfam" id="PF00169">
    <property type="entry name" value="PH"/>
    <property type="match status" value="1"/>
</dbReference>
<feature type="region of interest" description="Disordered" evidence="4">
    <location>
        <begin position="772"/>
        <end position="860"/>
    </location>
</feature>
<dbReference type="InterPro" id="IPR001452">
    <property type="entry name" value="SH3_domain"/>
</dbReference>
<feature type="compositionally biased region" description="Polar residues" evidence="4">
    <location>
        <begin position="410"/>
        <end position="425"/>
    </location>
</feature>
<dbReference type="InterPro" id="IPR001849">
    <property type="entry name" value="PH_domain"/>
</dbReference>
<dbReference type="InterPro" id="IPR035551">
    <property type="entry name" value="Boi1/2_SH3"/>
</dbReference>
<feature type="compositionally biased region" description="Polar residues" evidence="4">
    <location>
        <begin position="288"/>
        <end position="303"/>
    </location>
</feature>
<dbReference type="PROSITE" id="PS50105">
    <property type="entry name" value="SAM_DOMAIN"/>
    <property type="match status" value="1"/>
</dbReference>
<evidence type="ECO:0000259" key="7">
    <source>
        <dbReference type="PROSITE" id="PS50105"/>
    </source>
</evidence>
<dbReference type="OrthoDB" id="73680at2759"/>
<feature type="region of interest" description="Disordered" evidence="4">
    <location>
        <begin position="124"/>
        <end position="146"/>
    </location>
</feature>
<evidence type="ECO:0000256" key="1">
    <source>
        <dbReference type="ARBA" id="ARBA00022443"/>
    </source>
</evidence>
<keyword evidence="2" id="KW-0597">Phosphoprotein</keyword>
<dbReference type="GO" id="GO:0005769">
    <property type="term" value="C:early endosome"/>
    <property type="evidence" value="ECO:0007669"/>
    <property type="project" value="TreeGrafter"/>
</dbReference>
<dbReference type="RefSeq" id="XP_049262451.1">
    <property type="nucleotide sequence ID" value="XM_049408165.1"/>
</dbReference>
<keyword evidence="9" id="KW-1185">Reference proteome</keyword>
<name>A0A8J5QHJ0_9ASCO</name>
<sequence>MSGSIYICIKQFNARLGDELSLKVGDKIEVLSDDSEYNDGWYMGKNLLTNQVGLYPNTFTQLLSSPEDEDGNGLLLRARSRRIISPNKIAESVTRLSIDEDGFPHTKYGMHSEIDKAIKELEDNSSLGDRNNNNHPNGTISSNDSSISLTDDLNPLHAHDWDPRQVCSYFALVLGMNMNIAKQFLKHKITGEILFELDLTHLKELDIDSFGTRFEIYKEIEKLKEMNSRNKHKDSRRTSLSTNSTGPNMHMHSLNHNNINSLINSPPTEESSKHDMDIASSKLLPSAIISSTPPLDSPDSISPTRHAPPPIDTQNLHKYQSMDELSRPLFSPGNRDSFLSPRKAPAPPPNSGSATSSPISKPLFKFEANINGVSSDSEILEPPNGASYMTRTNASAASGLRPASSVYDLSETSSTKKSNGSNGTQQHRRTGSSTQHKRHSSLFSFLSGTNNEPTTATSTFANGSSKFPSPDKFIPDELDNFPVDIDDAVLSPMKKKAPPPPSQSAGEISPLQPPQSTAISSKRDVSNASSTITEDSIALSTISLPPLLPHAVTTPQQQSQSKLKFFRSPSTQNFRNLTGSKKSKTSAFQEGIRTITPDEAIKAANFSGWMSKRSNNNLTWRSRYFTLHGTRLSYFTSLKDKKERGLIDITAHKVVPIDPDQKTSGGDKYAAIYASSTLAGSYCFKLVPPAPGFKKGLTFTQPKTHYFAVETAEEMRGWIKALMTATIDIDDTVPVVSSCSTPTVSLAKAQELLAKAREESMLKDQELREKGYLRDHYTSNNGPTQSNQQNDSDEEKDDLSELKGLSSPTTPNVAASQGFNSPYLLASGMMSPRSSGPSPTTTPTNGYFPEFSSNGSTAGDRVTSVASTIKTNGSGGTTKKSEKFLAYSSDANGGYSFAVQQKK</sequence>
<dbReference type="SMART" id="SM00233">
    <property type="entry name" value="PH"/>
    <property type="match status" value="1"/>
</dbReference>
<feature type="compositionally biased region" description="Basic residues" evidence="4">
    <location>
        <begin position="426"/>
        <end position="440"/>
    </location>
</feature>
<feature type="compositionally biased region" description="Polar residues" evidence="4">
    <location>
        <begin position="806"/>
        <end position="820"/>
    </location>
</feature>
<dbReference type="GO" id="GO:0042147">
    <property type="term" value="P:retrograde transport, endosome to Golgi"/>
    <property type="evidence" value="ECO:0007669"/>
    <property type="project" value="TreeGrafter"/>
</dbReference>
<dbReference type="PROSITE" id="PS50002">
    <property type="entry name" value="SH3"/>
    <property type="match status" value="1"/>
</dbReference>
<dbReference type="GO" id="GO:0007032">
    <property type="term" value="P:endosome organization"/>
    <property type="evidence" value="ECO:0007669"/>
    <property type="project" value="TreeGrafter"/>
</dbReference>
<dbReference type="InterPro" id="IPR001660">
    <property type="entry name" value="SAM"/>
</dbReference>
<evidence type="ECO:0000259" key="5">
    <source>
        <dbReference type="PROSITE" id="PS50002"/>
    </source>
</evidence>
<dbReference type="CDD" id="cd11886">
    <property type="entry name" value="SH3_BOI"/>
    <property type="match status" value="1"/>
</dbReference>
<dbReference type="PANTHER" id="PTHR22902:SF27">
    <property type="entry name" value="PLECKSTRIN HOMOLOGY DOMAIN-CONTAINING FAMILY A MEMBER 3"/>
    <property type="match status" value="1"/>
</dbReference>
<keyword evidence="1 3" id="KW-0728">SH3 domain</keyword>
<evidence type="ECO:0000256" key="3">
    <source>
        <dbReference type="PROSITE-ProRule" id="PRU00192"/>
    </source>
</evidence>
<feature type="region of interest" description="Disordered" evidence="4">
    <location>
        <begin position="226"/>
        <end position="276"/>
    </location>
</feature>
<feature type="compositionally biased region" description="Low complexity" evidence="4">
    <location>
        <begin position="247"/>
        <end position="267"/>
    </location>
</feature>
<evidence type="ECO:0000313" key="8">
    <source>
        <dbReference type="EMBL" id="KAG7662218.1"/>
    </source>
</evidence>
<dbReference type="PANTHER" id="PTHR22902">
    <property type="entry name" value="SESQUIPEDALIAN"/>
    <property type="match status" value="1"/>
</dbReference>
<dbReference type="SMART" id="SM00454">
    <property type="entry name" value="SAM"/>
    <property type="match status" value="1"/>
</dbReference>
<feature type="region of interest" description="Disordered" evidence="4">
    <location>
        <begin position="491"/>
        <end position="527"/>
    </location>
</feature>
<feature type="compositionally biased region" description="Polar residues" evidence="4">
    <location>
        <begin position="441"/>
        <end position="467"/>
    </location>
</feature>
<dbReference type="PROSITE" id="PS50003">
    <property type="entry name" value="PH_DOMAIN"/>
    <property type="match status" value="1"/>
</dbReference>
<dbReference type="AlphaFoldDB" id="A0A8J5QHJ0"/>
<dbReference type="CDD" id="cd09535">
    <property type="entry name" value="SAM_BOI-like_fungal"/>
    <property type="match status" value="1"/>
</dbReference>
<dbReference type="FunFam" id="2.30.29.30:FF:000230">
    <property type="entry name" value="Polarized growth protein (Boi2)"/>
    <property type="match status" value="1"/>
</dbReference>
<feature type="compositionally biased region" description="Polar residues" evidence="4">
    <location>
        <begin position="514"/>
        <end position="527"/>
    </location>
</feature>
<dbReference type="GO" id="GO:0005829">
    <property type="term" value="C:cytosol"/>
    <property type="evidence" value="ECO:0007669"/>
    <property type="project" value="GOC"/>
</dbReference>